<protein>
    <submittedName>
        <fullName evidence="4">GAF domain-containing protein</fullName>
    </submittedName>
</protein>
<comment type="caution">
    <text evidence="4">The sequence shown here is derived from an EMBL/GenBank/DDBJ whole genome shotgun (WGS) entry which is preliminary data.</text>
</comment>
<accession>A0ABN2BKE5</accession>
<evidence type="ECO:0000313" key="5">
    <source>
        <dbReference type="Proteomes" id="UP001500842"/>
    </source>
</evidence>
<name>A0ABN2BKE5_9ACTN</name>
<dbReference type="EMBL" id="BAAAOR010000039">
    <property type="protein sequence ID" value="GAA1542328.1"/>
    <property type="molecule type" value="Genomic_DNA"/>
</dbReference>
<sequence length="223" mass="22960">MSTHPPSVQGLCALALRLLPVDGVGVVLVSSAGYRTLAGAAGELTAALEEIAVLCVEGPAIDAAALGLPVLVEDLGGTASRARWPVFTGEALALGVSANAALPVQVGAIRLGVVVAHRRTVGMLPRVDLAQLLRLADDVGYLLLDARPAQPDQASGTGTPPAEQPMPDFVGAEIHQASGMVMVQLGVPIDAAWARLRAYAFAHGHPLGEVAHAVVTRRLRFEA</sequence>
<reference evidence="4 5" key="1">
    <citation type="journal article" date="2019" name="Int. J. Syst. Evol. Microbiol.">
        <title>The Global Catalogue of Microorganisms (GCM) 10K type strain sequencing project: providing services to taxonomists for standard genome sequencing and annotation.</title>
        <authorList>
            <consortium name="The Broad Institute Genomics Platform"/>
            <consortium name="The Broad Institute Genome Sequencing Center for Infectious Disease"/>
            <person name="Wu L."/>
            <person name="Ma J."/>
        </authorList>
    </citation>
    <scope>NUCLEOTIDE SEQUENCE [LARGE SCALE GENOMIC DNA]</scope>
    <source>
        <strain evidence="4 5">JCM 14942</strain>
    </source>
</reference>
<keyword evidence="2" id="KW-0804">Transcription</keyword>
<feature type="domain" description="ANTAR" evidence="3">
    <location>
        <begin position="143"/>
        <end position="215"/>
    </location>
</feature>
<gene>
    <name evidence="4" type="ORF">GCM10009788_51160</name>
</gene>
<dbReference type="Pfam" id="PF03861">
    <property type="entry name" value="ANTAR"/>
    <property type="match status" value="1"/>
</dbReference>
<dbReference type="InterPro" id="IPR036388">
    <property type="entry name" value="WH-like_DNA-bd_sf"/>
</dbReference>
<evidence type="ECO:0000256" key="2">
    <source>
        <dbReference type="ARBA" id="ARBA00023163"/>
    </source>
</evidence>
<keyword evidence="5" id="KW-1185">Reference proteome</keyword>
<evidence type="ECO:0000313" key="4">
    <source>
        <dbReference type="EMBL" id="GAA1542328.1"/>
    </source>
</evidence>
<dbReference type="InterPro" id="IPR029016">
    <property type="entry name" value="GAF-like_dom_sf"/>
</dbReference>
<dbReference type="SMART" id="SM01012">
    <property type="entry name" value="ANTAR"/>
    <property type="match status" value="1"/>
</dbReference>
<dbReference type="RefSeq" id="WP_141002790.1">
    <property type="nucleotide sequence ID" value="NZ_BAAAOR010000039.1"/>
</dbReference>
<dbReference type="InterPro" id="IPR005561">
    <property type="entry name" value="ANTAR"/>
</dbReference>
<proteinExistence type="predicted"/>
<keyword evidence="1" id="KW-0805">Transcription regulation</keyword>
<dbReference type="Gene3D" id="3.30.450.40">
    <property type="match status" value="1"/>
</dbReference>
<evidence type="ECO:0000259" key="3">
    <source>
        <dbReference type="SMART" id="SM01012"/>
    </source>
</evidence>
<evidence type="ECO:0000256" key="1">
    <source>
        <dbReference type="ARBA" id="ARBA00023015"/>
    </source>
</evidence>
<dbReference type="Proteomes" id="UP001500842">
    <property type="component" value="Unassembled WGS sequence"/>
</dbReference>
<dbReference type="Gene3D" id="1.10.10.10">
    <property type="entry name" value="Winged helix-like DNA-binding domain superfamily/Winged helix DNA-binding domain"/>
    <property type="match status" value="1"/>
</dbReference>
<organism evidence="4 5">
    <name type="scientific">Nocardioides humi</name>
    <dbReference type="NCBI Taxonomy" id="449461"/>
    <lineage>
        <taxon>Bacteria</taxon>
        <taxon>Bacillati</taxon>
        <taxon>Actinomycetota</taxon>
        <taxon>Actinomycetes</taxon>
        <taxon>Propionibacteriales</taxon>
        <taxon>Nocardioidaceae</taxon>
        <taxon>Nocardioides</taxon>
    </lineage>
</organism>
<dbReference type="SUPFAM" id="SSF55781">
    <property type="entry name" value="GAF domain-like"/>
    <property type="match status" value="1"/>
</dbReference>